<evidence type="ECO:0000256" key="3">
    <source>
        <dbReference type="ARBA" id="ARBA00001923"/>
    </source>
</evidence>
<dbReference type="InterPro" id="IPR006046">
    <property type="entry name" value="Alpha_amylase"/>
</dbReference>
<evidence type="ECO:0000256" key="6">
    <source>
        <dbReference type="ARBA" id="ARBA00012595"/>
    </source>
</evidence>
<evidence type="ECO:0000256" key="13">
    <source>
        <dbReference type="RuleBase" id="RU003615"/>
    </source>
</evidence>
<feature type="domain" description="Alpha-amylase C-terminal" evidence="14">
    <location>
        <begin position="927"/>
        <end position="1017"/>
    </location>
</feature>
<feature type="domain" description="Glycosyl hydrolase family 13 catalytic" evidence="15">
    <location>
        <begin position="536"/>
        <end position="918"/>
    </location>
</feature>
<evidence type="ECO:0000256" key="10">
    <source>
        <dbReference type="ARBA" id="ARBA00023214"/>
    </source>
</evidence>
<dbReference type="EMBL" id="NJHN03000095">
    <property type="protein sequence ID" value="KAH9415614.1"/>
    <property type="molecule type" value="Genomic_DNA"/>
</dbReference>
<evidence type="ECO:0000256" key="9">
    <source>
        <dbReference type="ARBA" id="ARBA00022837"/>
    </source>
</evidence>
<evidence type="ECO:0000256" key="4">
    <source>
        <dbReference type="ARBA" id="ARBA00008061"/>
    </source>
</evidence>
<dbReference type="Pfam" id="PF00128">
    <property type="entry name" value="Alpha-amylase"/>
    <property type="match status" value="2"/>
</dbReference>
<reference evidence="16 17" key="1">
    <citation type="journal article" date="2018" name="J. Allergy Clin. Immunol.">
        <title>High-quality assembly of Dermatophagoides pteronyssinus genome and transcriptome reveals a wide range of novel allergens.</title>
        <authorList>
            <person name="Liu X.Y."/>
            <person name="Yang K.Y."/>
            <person name="Wang M.Q."/>
            <person name="Kwok J.S."/>
            <person name="Zeng X."/>
            <person name="Yang Z."/>
            <person name="Xiao X.J."/>
            <person name="Lau C.P."/>
            <person name="Li Y."/>
            <person name="Huang Z.M."/>
            <person name="Ba J.G."/>
            <person name="Yim A.K."/>
            <person name="Ouyang C.Y."/>
            <person name="Ngai S.M."/>
            <person name="Chan T.F."/>
            <person name="Leung E.L."/>
            <person name="Liu L."/>
            <person name="Liu Z.G."/>
            <person name="Tsui S.K."/>
        </authorList>
    </citation>
    <scope>NUCLEOTIDE SEQUENCE [LARGE SCALE GENOMIC DNA]</scope>
    <source>
        <strain evidence="16">Derp</strain>
    </source>
</reference>
<dbReference type="PRINTS" id="PR00110">
    <property type="entry name" value="ALPHAAMYLASE"/>
</dbReference>
<evidence type="ECO:0000256" key="8">
    <source>
        <dbReference type="ARBA" id="ARBA00022801"/>
    </source>
</evidence>
<feature type="domain" description="Alpha-amylase C-terminal" evidence="14">
    <location>
        <begin position="408"/>
        <end position="509"/>
    </location>
</feature>
<dbReference type="Proteomes" id="UP000887458">
    <property type="component" value="Unassembled WGS sequence"/>
</dbReference>
<dbReference type="SUPFAM" id="SSF51011">
    <property type="entry name" value="Glycosyl hydrolase domain"/>
    <property type="match status" value="2"/>
</dbReference>
<keyword evidence="8" id="KW-0378">Hydrolase</keyword>
<evidence type="ECO:0000256" key="7">
    <source>
        <dbReference type="ARBA" id="ARBA00022723"/>
    </source>
</evidence>
<evidence type="ECO:0000259" key="14">
    <source>
        <dbReference type="SMART" id="SM00632"/>
    </source>
</evidence>
<dbReference type="Pfam" id="PF02806">
    <property type="entry name" value="Alpha-amylase_C"/>
    <property type="match status" value="3"/>
</dbReference>
<evidence type="ECO:0000256" key="12">
    <source>
        <dbReference type="ARBA" id="ARBA00023295"/>
    </source>
</evidence>
<protein>
    <recommendedName>
        <fullName evidence="6">alpha-amylase</fullName>
        <ecNumber evidence="6">3.2.1.1</ecNumber>
    </recommendedName>
</protein>
<dbReference type="SMART" id="SM00642">
    <property type="entry name" value="Aamy"/>
    <property type="match status" value="2"/>
</dbReference>
<proteinExistence type="inferred from homology"/>
<sequence length="1020" mass="118054">MIPSEYSDPHFVGNRSVVAHLMEWKYDDIGDECERFLGPYGYGGVQVSPVNEHAIMDGRPWYERYQPVSYVIQTRSGNEQQFCRMVQRCNRVGVRVYVDVVLNHMTGGQQGLGTAGNRFNGHLQQYPGVPFNPEHFNGPESCPTENLEIIDWDDPIQSRNCRLFGLRDLKQSCEYVRRKQIEFLNKLIDFGVAGFRCDASTHMWPEDLRNIFSRLNNLNEDFFPPNSRPFIYHEIIYYGGSGINPNEYISLGRIIEFRFWKEITNVFRGHNQLRWLQNFGTEWGLIDSFNAFIMIDSHDLRVGHNGELGFNINCFEPRLLKAATAFMLAWNYGIPRILSSYRWKQIIKDGKDLNEWVGPPTDLFGNIISIKINPDKSWNDEYWICEHRWKQIYNMVQFRLIVGDEPISNWWDNGDNQIAFSRGHSGFIAFNLQKSKKNTDNTGKNDNNNDQLDLRQRLQTGLPEGIYYDIISGDHTGNKLITVDQNGWADIYISHDESDVIQISYHVTKTLFKIYDFGVNAVCIKYRNPHFIGNRSVITHLMEWKYDDIGDECERFLGPYGYGGVQVSPVNEHAILDRRPWYERYQPVSYDIRTRSGDEQQFRRMVKRCNKAGVRIYVDIVLNHMTGAQSGKGTNGHHYDGNTLQYPGVPFGPNDFHGHESCPTQDLEIHDYTNPKEARNCRLSGLRDLKQQSEYVRQKQVDFLNHLIDIGVAGFRSDASTHQWPDDLRSIYSRLHNLNKEFFPENSQPFIYHETIYYGGNGINSNEYTSLGRIIEFRFYKEITNVFRGNNPLHWLKNFGTEWGLVPSGDALVMIDSHDLRVGHTGKLGFNINCFEGRLLKAATAFMLAWNYGVPRVMSSYFWNQIIKDGKDVNDWVGPPSDKNGNILSVHPNPDMTCNHEWICEHRWREIYNMVKFRMIAGQEPVHNWWDNGDYQIAFSRGNRAFIAINLQKNQKNLQQKLHTGLPAGTYCDIISGNLIDNKCTGKSIHVDKNGQADVYVGHDELDAFVAYHIDARIVS</sequence>
<dbReference type="InterPro" id="IPR013780">
    <property type="entry name" value="Glyco_hydro_b"/>
</dbReference>
<evidence type="ECO:0000313" key="17">
    <source>
        <dbReference type="Proteomes" id="UP000887458"/>
    </source>
</evidence>
<comment type="cofactor">
    <cofactor evidence="2">
        <name>Ca(2+)</name>
        <dbReference type="ChEBI" id="CHEBI:29108"/>
    </cofactor>
</comment>
<dbReference type="PANTHER" id="PTHR43447">
    <property type="entry name" value="ALPHA-AMYLASE"/>
    <property type="match status" value="1"/>
</dbReference>
<keyword evidence="7" id="KW-0479">Metal-binding</keyword>
<dbReference type="SUPFAM" id="SSF51445">
    <property type="entry name" value="(Trans)glycosidases"/>
    <property type="match status" value="2"/>
</dbReference>
<keyword evidence="9" id="KW-0106">Calcium</keyword>
<name>A0ABQ8IZ72_DERPT</name>
<gene>
    <name evidence="16" type="ORF">DERP_000101</name>
</gene>
<keyword evidence="10" id="KW-0868">Chloride</keyword>
<comment type="cofactor">
    <cofactor evidence="3">
        <name>chloride</name>
        <dbReference type="ChEBI" id="CHEBI:17996"/>
    </cofactor>
</comment>
<comment type="caution">
    <text evidence="16">The sequence shown here is derived from an EMBL/GenBank/DDBJ whole genome shotgun (WGS) entry which is preliminary data.</text>
</comment>
<evidence type="ECO:0000256" key="2">
    <source>
        <dbReference type="ARBA" id="ARBA00001913"/>
    </source>
</evidence>
<evidence type="ECO:0000313" key="16">
    <source>
        <dbReference type="EMBL" id="KAH9415614.1"/>
    </source>
</evidence>
<dbReference type="InterPro" id="IPR017853">
    <property type="entry name" value="GH"/>
</dbReference>
<organism evidence="16 17">
    <name type="scientific">Dermatophagoides pteronyssinus</name>
    <name type="common">European house dust mite</name>
    <dbReference type="NCBI Taxonomy" id="6956"/>
    <lineage>
        <taxon>Eukaryota</taxon>
        <taxon>Metazoa</taxon>
        <taxon>Ecdysozoa</taxon>
        <taxon>Arthropoda</taxon>
        <taxon>Chelicerata</taxon>
        <taxon>Arachnida</taxon>
        <taxon>Acari</taxon>
        <taxon>Acariformes</taxon>
        <taxon>Sarcoptiformes</taxon>
        <taxon>Astigmata</taxon>
        <taxon>Psoroptidia</taxon>
        <taxon>Analgoidea</taxon>
        <taxon>Pyroglyphidae</taxon>
        <taxon>Dermatophagoidinae</taxon>
        <taxon>Dermatophagoides</taxon>
    </lineage>
</organism>
<dbReference type="Gene3D" id="3.20.20.80">
    <property type="entry name" value="Glycosidases"/>
    <property type="match status" value="2"/>
</dbReference>
<evidence type="ECO:0000256" key="11">
    <source>
        <dbReference type="ARBA" id="ARBA00023277"/>
    </source>
</evidence>
<evidence type="ECO:0000259" key="15">
    <source>
        <dbReference type="SMART" id="SM00642"/>
    </source>
</evidence>
<keyword evidence="12" id="KW-0326">Glycosidase</keyword>
<dbReference type="InterPro" id="IPR031319">
    <property type="entry name" value="A-amylase_C"/>
</dbReference>
<keyword evidence="11" id="KW-0119">Carbohydrate metabolism</keyword>
<comment type="similarity">
    <text evidence="4 13">Belongs to the glycosyl hydrolase 13 family.</text>
</comment>
<dbReference type="InterPro" id="IPR006047">
    <property type="entry name" value="GH13_cat_dom"/>
</dbReference>
<comment type="subunit">
    <text evidence="5">Monomer.</text>
</comment>
<evidence type="ECO:0000256" key="5">
    <source>
        <dbReference type="ARBA" id="ARBA00011245"/>
    </source>
</evidence>
<feature type="domain" description="Glycosyl hydrolase family 13 catalytic" evidence="15">
    <location>
        <begin position="16"/>
        <end position="399"/>
    </location>
</feature>
<dbReference type="InterPro" id="IPR006048">
    <property type="entry name" value="A-amylase/branching_C"/>
</dbReference>
<dbReference type="EC" id="3.2.1.1" evidence="6"/>
<dbReference type="SMART" id="SM00632">
    <property type="entry name" value="Aamy_C"/>
    <property type="match status" value="2"/>
</dbReference>
<comment type="catalytic activity">
    <reaction evidence="1">
        <text>Endohydrolysis of (1-&gt;4)-alpha-D-glucosidic linkages in polysaccharides containing three or more (1-&gt;4)-alpha-linked D-glucose units.</text>
        <dbReference type="EC" id="3.2.1.1"/>
    </reaction>
</comment>
<keyword evidence="17" id="KW-1185">Reference proteome</keyword>
<reference evidence="16 17" key="2">
    <citation type="journal article" date="2022" name="Mol. Biol. Evol.">
        <title>Comparative Genomics Reveals Insights into the Divergent Evolution of Astigmatic Mites and Household Pest Adaptations.</title>
        <authorList>
            <person name="Xiong Q."/>
            <person name="Wan A.T."/>
            <person name="Liu X."/>
            <person name="Fung C.S."/>
            <person name="Xiao X."/>
            <person name="Malainual N."/>
            <person name="Hou J."/>
            <person name="Wang L."/>
            <person name="Wang M."/>
            <person name="Yang K.Y."/>
            <person name="Cui Y."/>
            <person name="Leung E.L."/>
            <person name="Nong W."/>
            <person name="Shin S.K."/>
            <person name="Au S.W."/>
            <person name="Jeong K.Y."/>
            <person name="Chew F.T."/>
            <person name="Hui J.H."/>
            <person name="Leung T.F."/>
            <person name="Tungtrongchitr A."/>
            <person name="Zhong N."/>
            <person name="Liu Z."/>
            <person name="Tsui S.K."/>
        </authorList>
    </citation>
    <scope>NUCLEOTIDE SEQUENCE [LARGE SCALE GENOMIC DNA]</scope>
    <source>
        <strain evidence="16">Derp</strain>
    </source>
</reference>
<dbReference type="Gene3D" id="2.60.40.1180">
    <property type="entry name" value="Golgi alpha-mannosidase II"/>
    <property type="match status" value="2"/>
</dbReference>
<evidence type="ECO:0000256" key="1">
    <source>
        <dbReference type="ARBA" id="ARBA00000548"/>
    </source>
</evidence>
<dbReference type="CDD" id="cd11317">
    <property type="entry name" value="AmyAc_bac_euk_AmyA"/>
    <property type="match status" value="2"/>
</dbReference>
<accession>A0ABQ8IZ72</accession>